<feature type="transmembrane region" description="Helical" evidence="1">
    <location>
        <begin position="152"/>
        <end position="173"/>
    </location>
</feature>
<feature type="transmembrane region" description="Helical" evidence="1">
    <location>
        <begin position="497"/>
        <end position="523"/>
    </location>
</feature>
<dbReference type="PANTHER" id="PTHR31414">
    <property type="entry name" value="TRANSMEMBRANE PROTEIN DDB_G0292058"/>
    <property type="match status" value="1"/>
</dbReference>
<dbReference type="EMBL" id="JBDFQZ010000002">
    <property type="protein sequence ID" value="KAK9750373.1"/>
    <property type="molecule type" value="Genomic_DNA"/>
</dbReference>
<dbReference type="InterPro" id="IPR040283">
    <property type="entry name" value="DDB_G0292058-like"/>
</dbReference>
<keyword evidence="1" id="KW-0472">Membrane</keyword>
<dbReference type="PROSITE" id="PS51257">
    <property type="entry name" value="PROKAR_LIPOPROTEIN"/>
    <property type="match status" value="1"/>
</dbReference>
<dbReference type="GO" id="GO:0016020">
    <property type="term" value="C:membrane"/>
    <property type="evidence" value="ECO:0007669"/>
    <property type="project" value="TreeGrafter"/>
</dbReference>
<accession>A0AAW1MN71</accession>
<evidence type="ECO:0000313" key="2">
    <source>
        <dbReference type="EMBL" id="KAK9750373.1"/>
    </source>
</evidence>
<name>A0AAW1MN71_SAPOF</name>
<evidence type="ECO:0000313" key="3">
    <source>
        <dbReference type="Proteomes" id="UP001443914"/>
    </source>
</evidence>
<proteinExistence type="predicted"/>
<feature type="transmembrane region" description="Helical" evidence="1">
    <location>
        <begin position="291"/>
        <end position="314"/>
    </location>
</feature>
<protein>
    <submittedName>
        <fullName evidence="2">Uncharacterized protein</fullName>
    </submittedName>
</protein>
<dbReference type="PANTHER" id="PTHR31414:SF16">
    <property type="entry name" value="TRANSMEMBRANE PROTEIN"/>
    <property type="match status" value="1"/>
</dbReference>
<reference evidence="2" key="1">
    <citation type="submission" date="2024-03" db="EMBL/GenBank/DDBJ databases">
        <title>WGS assembly of Saponaria officinalis var. Norfolk2.</title>
        <authorList>
            <person name="Jenkins J."/>
            <person name="Shu S."/>
            <person name="Grimwood J."/>
            <person name="Barry K."/>
            <person name="Goodstein D."/>
            <person name="Schmutz J."/>
            <person name="Leebens-Mack J."/>
            <person name="Osbourn A."/>
        </authorList>
    </citation>
    <scope>NUCLEOTIDE SEQUENCE [LARGE SCALE GENOMIC DNA]</scope>
    <source>
        <strain evidence="2">JIC</strain>
    </source>
</reference>
<feature type="transmembrane region" description="Helical" evidence="1">
    <location>
        <begin position="263"/>
        <end position="284"/>
    </location>
</feature>
<evidence type="ECO:0000256" key="1">
    <source>
        <dbReference type="SAM" id="Phobius"/>
    </source>
</evidence>
<dbReference type="Proteomes" id="UP001443914">
    <property type="component" value="Unassembled WGS sequence"/>
</dbReference>
<keyword evidence="1" id="KW-0812">Transmembrane</keyword>
<sequence>MTMKKFYGVFLFFVLVFFSCFFSNVSAGFLRRHSFSPINFILGNENLGPLKNGILGQAEAPSPAPSVPKIPLMLAGNRTRRPDILCKFKIYEGGWNISSRHYWAVSVGFTGAAGFIISVLWLISFGIALLIHHCFGWRLNFKGKESPNSRMIRPTLLIFFSCAAVVGCILLFVGQHELHHEVLHTLNYVVNQSDFTAQMLRNVTDYLSLAESVNVPQFQLPPSAMEDIDELRRRLSSGVDTLTEKTTANSSKVRKVFNPVTSALIAVGSLMLLLVFVGLVLFLFKCQKAIHIFIFSGWILVAGSLILCGTFVIFNSAISDSCVAMQEWVDNPQAETALSNILPCVDERATNQTLYESKKIVIFLVNIVNAFIYTSANTVRPPSDQFYYNQSGPLLPPLCYPFDNNMQDRECSSQEVSFTNASLVWENYICMTSIDQKNCTTVGRLTPLMYSQLILAANASYALLHYTPAMLNLQNCNFLRETFVTITSRYCPPLEHYLLIVEMGLGVISAGIMLCLILCLVYANRPQREEVFVKFPTVRGSDIDGLGNKDSHVNMVSLVMSPARVAPDIEK</sequence>
<dbReference type="AlphaFoldDB" id="A0AAW1MN71"/>
<feature type="transmembrane region" description="Helical" evidence="1">
    <location>
        <begin position="102"/>
        <end position="131"/>
    </location>
</feature>
<organism evidence="2 3">
    <name type="scientific">Saponaria officinalis</name>
    <name type="common">Common soapwort</name>
    <name type="synonym">Lychnis saponaria</name>
    <dbReference type="NCBI Taxonomy" id="3572"/>
    <lineage>
        <taxon>Eukaryota</taxon>
        <taxon>Viridiplantae</taxon>
        <taxon>Streptophyta</taxon>
        <taxon>Embryophyta</taxon>
        <taxon>Tracheophyta</taxon>
        <taxon>Spermatophyta</taxon>
        <taxon>Magnoliopsida</taxon>
        <taxon>eudicotyledons</taxon>
        <taxon>Gunneridae</taxon>
        <taxon>Pentapetalae</taxon>
        <taxon>Caryophyllales</taxon>
        <taxon>Caryophyllaceae</taxon>
        <taxon>Caryophylleae</taxon>
        <taxon>Saponaria</taxon>
    </lineage>
</organism>
<keyword evidence="3" id="KW-1185">Reference proteome</keyword>
<comment type="caution">
    <text evidence="2">The sequence shown here is derived from an EMBL/GenBank/DDBJ whole genome shotgun (WGS) entry which is preliminary data.</text>
</comment>
<gene>
    <name evidence="2" type="ORF">RND81_02G191700</name>
</gene>
<keyword evidence="1" id="KW-1133">Transmembrane helix</keyword>